<dbReference type="GO" id="GO:0005829">
    <property type="term" value="C:cytosol"/>
    <property type="evidence" value="ECO:0007669"/>
    <property type="project" value="TreeGrafter"/>
</dbReference>
<dbReference type="AlphaFoldDB" id="H0UJI9"/>
<dbReference type="InterPro" id="IPR016035">
    <property type="entry name" value="Acyl_Trfase/lysoPLipase"/>
</dbReference>
<dbReference type="SUPFAM" id="SSF52151">
    <property type="entry name" value="FabD/lysophospholipase-like"/>
    <property type="match status" value="1"/>
</dbReference>
<keyword evidence="1 4" id="KW-0808">Transferase</keyword>
<evidence type="ECO:0000256" key="4">
    <source>
        <dbReference type="PIRNR" id="PIRNR000446"/>
    </source>
</evidence>
<evidence type="ECO:0000256" key="1">
    <source>
        <dbReference type="ARBA" id="ARBA00022679"/>
    </source>
</evidence>
<dbReference type="Pfam" id="PF00698">
    <property type="entry name" value="Acyl_transf_1"/>
    <property type="match status" value="1"/>
</dbReference>
<dbReference type="SMART" id="SM00827">
    <property type="entry name" value="PKS_AT"/>
    <property type="match status" value="1"/>
</dbReference>
<dbReference type="EMBL" id="CM001376">
    <property type="protein sequence ID" value="EHM12857.1"/>
    <property type="molecule type" value="Genomic_DNA"/>
</dbReference>
<organism evidence="7 8">
    <name type="scientific">Jonquetella anthropi DSM 22815</name>
    <dbReference type="NCBI Taxonomy" id="885272"/>
    <lineage>
        <taxon>Bacteria</taxon>
        <taxon>Thermotogati</taxon>
        <taxon>Synergistota</taxon>
        <taxon>Synergistia</taxon>
        <taxon>Synergistales</taxon>
        <taxon>Dethiosulfovibrionaceae</taxon>
        <taxon>Jonquetella</taxon>
    </lineage>
</organism>
<dbReference type="InterPro" id="IPR014043">
    <property type="entry name" value="Acyl_transferase_dom"/>
</dbReference>
<comment type="similarity">
    <text evidence="4">Belongs to the fabD family.</text>
</comment>
<comment type="catalytic activity">
    <reaction evidence="3 4">
        <text>holo-[ACP] + malonyl-CoA = malonyl-[ACP] + CoA</text>
        <dbReference type="Rhea" id="RHEA:41792"/>
        <dbReference type="Rhea" id="RHEA-COMP:9623"/>
        <dbReference type="Rhea" id="RHEA-COMP:9685"/>
        <dbReference type="ChEBI" id="CHEBI:57287"/>
        <dbReference type="ChEBI" id="CHEBI:57384"/>
        <dbReference type="ChEBI" id="CHEBI:64479"/>
        <dbReference type="ChEBI" id="CHEBI:78449"/>
        <dbReference type="EC" id="2.3.1.39"/>
    </reaction>
</comment>
<sequence>MKYALIFPGQGSQNVGMGSDLCGTYPAAKAAFSEADNALGFKLSDIIFNGPEERLTLTAYTQPAILVTSIALYRALTVDCGVKLSPECVAGHSLGEYTALVASGVLSLADGVRLVHSRGSFMQEAAPEGQGAMAAIMGMDPDQVEIICSEVGKASVCEPANYNTPVQLVISGETEAVKRAADLATQRGARRAVMLNVSAPFHCSLMRPVADRLAESMKACTWNQGAFPLVANVSGQLVSSVSDIRDGLYEQTYSPVQWVKSVRTMCGLGVSRFVEIGPGKVLSGMIKKIQKDASCLSVETAGDLSRVAEFVASEDQE</sequence>
<dbReference type="eggNOG" id="COG0331">
    <property type="taxonomic scope" value="Bacteria"/>
</dbReference>
<dbReference type="PIRSF" id="PIRSF000446">
    <property type="entry name" value="Mct"/>
    <property type="match status" value="1"/>
</dbReference>
<feature type="active site" evidence="5">
    <location>
        <position position="93"/>
    </location>
</feature>
<dbReference type="PANTHER" id="PTHR42681">
    <property type="entry name" value="MALONYL-COA-ACYL CARRIER PROTEIN TRANSACYLASE, MITOCHONDRIAL"/>
    <property type="match status" value="1"/>
</dbReference>
<dbReference type="Gene3D" id="3.30.70.250">
    <property type="entry name" value="Malonyl-CoA ACP transacylase, ACP-binding"/>
    <property type="match status" value="1"/>
</dbReference>
<dbReference type="InterPro" id="IPR024925">
    <property type="entry name" value="Malonyl_CoA-ACP_transAc"/>
</dbReference>
<dbReference type="InterPro" id="IPR016036">
    <property type="entry name" value="Malonyl_transacylase_ACP-bd"/>
</dbReference>
<dbReference type="Proteomes" id="UP000003806">
    <property type="component" value="Chromosome"/>
</dbReference>
<dbReference type="InterPro" id="IPR001227">
    <property type="entry name" value="Ac_transferase_dom_sf"/>
</dbReference>
<dbReference type="GO" id="GO:0004314">
    <property type="term" value="F:[acyl-carrier-protein] S-malonyltransferase activity"/>
    <property type="evidence" value="ECO:0007669"/>
    <property type="project" value="UniProtKB-EC"/>
</dbReference>
<accession>H0UJI9</accession>
<protein>
    <recommendedName>
        <fullName evidence="4">Malonyl CoA-acyl carrier protein transacylase</fullName>
        <ecNumber evidence="4">2.3.1.39</ecNumber>
    </recommendedName>
</protein>
<dbReference type="Gene3D" id="3.40.366.10">
    <property type="entry name" value="Malonyl-Coenzyme A Acyl Carrier Protein, domain 2"/>
    <property type="match status" value="1"/>
</dbReference>
<evidence type="ECO:0000259" key="6">
    <source>
        <dbReference type="SMART" id="SM00827"/>
    </source>
</evidence>
<dbReference type="SUPFAM" id="SSF55048">
    <property type="entry name" value="Probable ACP-binding domain of malonyl-CoA ACP transacylase"/>
    <property type="match status" value="1"/>
</dbReference>
<dbReference type="NCBIfam" id="TIGR00128">
    <property type="entry name" value="fabD"/>
    <property type="match status" value="1"/>
</dbReference>
<dbReference type="RefSeq" id="WP_008520410.1">
    <property type="nucleotide sequence ID" value="NZ_CM001376.1"/>
</dbReference>
<feature type="active site" evidence="5">
    <location>
        <position position="202"/>
    </location>
</feature>
<feature type="domain" description="Malonyl-CoA:ACP transacylase (MAT)" evidence="6">
    <location>
        <begin position="6"/>
        <end position="307"/>
    </location>
</feature>
<evidence type="ECO:0000256" key="5">
    <source>
        <dbReference type="PIRSR" id="PIRSR000446-1"/>
    </source>
</evidence>
<proteinExistence type="inferred from homology"/>
<dbReference type="FunFam" id="3.30.70.250:FF:000001">
    <property type="entry name" value="Malonyl CoA-acyl carrier protein transacylase"/>
    <property type="match status" value="1"/>
</dbReference>
<dbReference type="OrthoDB" id="9805460at2"/>
<dbReference type="EC" id="2.3.1.39" evidence="4"/>
<keyword evidence="2 4" id="KW-0012">Acyltransferase</keyword>
<evidence type="ECO:0000256" key="3">
    <source>
        <dbReference type="ARBA" id="ARBA00048462"/>
    </source>
</evidence>
<dbReference type="HOGENOM" id="CLU_030558_0_1_0"/>
<dbReference type="PANTHER" id="PTHR42681:SF1">
    <property type="entry name" value="MALONYL-COA-ACYL CARRIER PROTEIN TRANSACYLASE, MITOCHONDRIAL"/>
    <property type="match status" value="1"/>
</dbReference>
<evidence type="ECO:0000256" key="2">
    <source>
        <dbReference type="ARBA" id="ARBA00023315"/>
    </source>
</evidence>
<evidence type="ECO:0000313" key="8">
    <source>
        <dbReference type="Proteomes" id="UP000003806"/>
    </source>
</evidence>
<name>H0UJI9_9BACT</name>
<reference evidence="7 8" key="1">
    <citation type="submission" date="2011-11" db="EMBL/GenBank/DDBJ databases">
        <title>The Noncontiguous Finished genome of Jonquetella anthropi DSM 22815.</title>
        <authorList>
            <consortium name="US DOE Joint Genome Institute (JGI-PGF)"/>
            <person name="Lucas S."/>
            <person name="Copeland A."/>
            <person name="Lapidus A."/>
            <person name="Glavina del Rio T."/>
            <person name="Dalin E."/>
            <person name="Tice H."/>
            <person name="Bruce D."/>
            <person name="Goodwin L."/>
            <person name="Pitluck S."/>
            <person name="Peters L."/>
            <person name="Mikhailova N."/>
            <person name="Held B."/>
            <person name="Kyrpides N."/>
            <person name="Mavromatis K."/>
            <person name="Ivanova N."/>
            <person name="Markowitz V."/>
            <person name="Cheng J.-F."/>
            <person name="Hugenholtz P."/>
            <person name="Woyke T."/>
            <person name="Wu D."/>
            <person name="Gronow S."/>
            <person name="Wellnitz S."/>
            <person name="Brambilla E."/>
            <person name="Klenk H.-P."/>
            <person name="Eisen J.A."/>
        </authorList>
    </citation>
    <scope>NUCLEOTIDE SEQUENCE [LARGE SCALE GENOMIC DNA]</scope>
    <source>
        <strain evidence="7 8">DSM 22815</strain>
    </source>
</reference>
<dbReference type="STRING" id="885272.JonanDRAFT_0447"/>
<dbReference type="InterPro" id="IPR004410">
    <property type="entry name" value="Malonyl_CoA-ACP_transAc_FabD"/>
</dbReference>
<evidence type="ECO:0000313" key="7">
    <source>
        <dbReference type="EMBL" id="EHM12857.1"/>
    </source>
</evidence>
<keyword evidence="8" id="KW-1185">Reference proteome</keyword>
<dbReference type="InterPro" id="IPR050858">
    <property type="entry name" value="Mal-CoA-ACP_Trans/PKS_FabD"/>
</dbReference>
<gene>
    <name evidence="7" type="ORF">JonanDRAFT_0447</name>
</gene>
<dbReference type="GO" id="GO:0006633">
    <property type="term" value="P:fatty acid biosynthetic process"/>
    <property type="evidence" value="ECO:0007669"/>
    <property type="project" value="TreeGrafter"/>
</dbReference>